<dbReference type="PANTHER" id="PTHR33630">
    <property type="entry name" value="CUTINASE RV1984C-RELATED-RELATED"/>
    <property type="match status" value="1"/>
</dbReference>
<gene>
    <name evidence="4" type="ORF">AWRI4233_LOCUS2470</name>
</gene>
<comment type="caution">
    <text evidence="4">The sequence shown here is derived from an EMBL/GenBank/DDBJ whole genome shotgun (WGS) entry which is preliminary data.</text>
</comment>
<proteinExistence type="predicted"/>
<evidence type="ECO:0000256" key="2">
    <source>
        <dbReference type="ARBA" id="ARBA00023157"/>
    </source>
</evidence>
<name>A0A9N8JMJ6_9PEZI</name>
<keyword evidence="3" id="KW-0732">Signal</keyword>
<dbReference type="EMBL" id="CAIJEO010000003">
    <property type="protein sequence ID" value="CAD0089643.1"/>
    <property type="molecule type" value="Genomic_DNA"/>
</dbReference>
<dbReference type="OrthoDB" id="3225429at2759"/>
<dbReference type="SUPFAM" id="SSF53474">
    <property type="entry name" value="alpha/beta-Hydrolases"/>
    <property type="match status" value="1"/>
</dbReference>
<evidence type="ECO:0000313" key="5">
    <source>
        <dbReference type="Proteomes" id="UP000714618"/>
    </source>
</evidence>
<organism evidence="4 5">
    <name type="scientific">Aureobasidium mustum</name>
    <dbReference type="NCBI Taxonomy" id="2773714"/>
    <lineage>
        <taxon>Eukaryota</taxon>
        <taxon>Fungi</taxon>
        <taxon>Dikarya</taxon>
        <taxon>Ascomycota</taxon>
        <taxon>Pezizomycotina</taxon>
        <taxon>Dothideomycetes</taxon>
        <taxon>Dothideomycetidae</taxon>
        <taxon>Dothideales</taxon>
        <taxon>Saccotheciaceae</taxon>
        <taxon>Aureobasidium</taxon>
    </lineage>
</organism>
<keyword evidence="5" id="KW-1185">Reference proteome</keyword>
<dbReference type="Pfam" id="PF01083">
    <property type="entry name" value="Cutinase"/>
    <property type="match status" value="1"/>
</dbReference>
<keyword evidence="1" id="KW-0378">Hydrolase</keyword>
<dbReference type="Proteomes" id="UP000714618">
    <property type="component" value="Unassembled WGS sequence"/>
</dbReference>
<dbReference type="PANTHER" id="PTHR33630:SF9">
    <property type="entry name" value="CUTINASE 4"/>
    <property type="match status" value="1"/>
</dbReference>
<evidence type="ECO:0008006" key="6">
    <source>
        <dbReference type="Google" id="ProtNLM"/>
    </source>
</evidence>
<evidence type="ECO:0000256" key="1">
    <source>
        <dbReference type="ARBA" id="ARBA00022801"/>
    </source>
</evidence>
<sequence length="225" mass="23025">MFSDISLKGALLSVCLAAGAIASPIEMEKRAACSQYTIISTRGTGELQGPSSGFRTMNQQTLSQVPGGTVYNTVYLAAADQNSALGTADVTSSLRANPNMCFILQGYSQGAAATVNAMPKLTGAAMDAVKGVFLIGDPEHRSGLACNVDANGGTTTKNVNGLSALLGGIPSAWVPKTMDVCAFGDGVCDTTHGFGINAQHLSYPLSTSVQNMGAKYMVGKLTGSS</sequence>
<dbReference type="Gene3D" id="3.40.50.1820">
    <property type="entry name" value="alpha/beta hydrolase"/>
    <property type="match status" value="1"/>
</dbReference>
<dbReference type="InterPro" id="IPR029058">
    <property type="entry name" value="AB_hydrolase_fold"/>
</dbReference>
<dbReference type="AlphaFoldDB" id="A0A9N8JMJ6"/>
<reference evidence="4" key="1">
    <citation type="submission" date="2020-06" db="EMBL/GenBank/DDBJ databases">
        <authorList>
            <person name="Onetto C."/>
        </authorList>
    </citation>
    <scope>NUCLEOTIDE SEQUENCE</scope>
</reference>
<feature type="chain" id="PRO_5040119651" description="Cutinase" evidence="3">
    <location>
        <begin position="23"/>
        <end position="225"/>
    </location>
</feature>
<dbReference type="InterPro" id="IPR000675">
    <property type="entry name" value="Cutinase/axe"/>
</dbReference>
<protein>
    <recommendedName>
        <fullName evidence="6">Cutinase</fullName>
    </recommendedName>
</protein>
<keyword evidence="2" id="KW-1015">Disulfide bond</keyword>
<dbReference type="SMART" id="SM01110">
    <property type="entry name" value="Cutinase"/>
    <property type="match status" value="1"/>
</dbReference>
<accession>A0A9N8JMJ6</accession>
<evidence type="ECO:0000313" key="4">
    <source>
        <dbReference type="EMBL" id="CAD0089643.1"/>
    </source>
</evidence>
<feature type="signal peptide" evidence="3">
    <location>
        <begin position="1"/>
        <end position="22"/>
    </location>
</feature>
<evidence type="ECO:0000256" key="3">
    <source>
        <dbReference type="SAM" id="SignalP"/>
    </source>
</evidence>
<dbReference type="GO" id="GO:0052689">
    <property type="term" value="F:carboxylic ester hydrolase activity"/>
    <property type="evidence" value="ECO:0007669"/>
    <property type="project" value="UniProtKB-ARBA"/>
</dbReference>